<accession>A0A975G5F0</accession>
<dbReference type="Pfam" id="PF00186">
    <property type="entry name" value="DHFR_1"/>
    <property type="match status" value="1"/>
</dbReference>
<dbReference type="InterPro" id="IPR024072">
    <property type="entry name" value="DHFR-like_dom_sf"/>
</dbReference>
<dbReference type="EC" id="1.5.1.3" evidence="3 8"/>
<dbReference type="KEGG" id="lamb:KBB96_11175"/>
<gene>
    <name evidence="10" type="ORF">KBB96_11175</name>
</gene>
<comment type="similarity">
    <text evidence="2 8">Belongs to the dihydrofolate reductase family.</text>
</comment>
<keyword evidence="11" id="KW-1185">Reference proteome</keyword>
<reference evidence="10" key="1">
    <citation type="submission" date="2021-04" db="EMBL/GenBank/DDBJ databases">
        <title>Luteolibacter sp. 32A isolated from the skin of an Anderson's salamander (Ambystoma andersonii).</title>
        <authorList>
            <person name="Spergser J."/>
            <person name="Busse H.-J."/>
        </authorList>
    </citation>
    <scope>NUCLEOTIDE SEQUENCE</scope>
    <source>
        <strain evidence="10">32A</strain>
    </source>
</reference>
<keyword evidence="4 8" id="KW-0554">One-carbon metabolism</keyword>
<evidence type="ECO:0000256" key="5">
    <source>
        <dbReference type="ARBA" id="ARBA00022857"/>
    </source>
</evidence>
<evidence type="ECO:0000256" key="1">
    <source>
        <dbReference type="ARBA" id="ARBA00004903"/>
    </source>
</evidence>
<dbReference type="InterPro" id="IPR012259">
    <property type="entry name" value="DHFR"/>
</dbReference>
<comment type="function">
    <text evidence="7 8">Key enzyme in folate metabolism. Catalyzes an essential reaction for de novo glycine and purine synthesis, and for DNA precursor synthesis.</text>
</comment>
<dbReference type="PRINTS" id="PR00070">
    <property type="entry name" value="DHFR"/>
</dbReference>
<evidence type="ECO:0000256" key="4">
    <source>
        <dbReference type="ARBA" id="ARBA00022563"/>
    </source>
</evidence>
<proteinExistence type="inferred from homology"/>
<evidence type="ECO:0000256" key="6">
    <source>
        <dbReference type="ARBA" id="ARBA00023002"/>
    </source>
</evidence>
<dbReference type="PIRSF" id="PIRSF000194">
    <property type="entry name" value="DHFR"/>
    <property type="match status" value="1"/>
</dbReference>
<dbReference type="InterPro" id="IPR001796">
    <property type="entry name" value="DHFR_dom"/>
</dbReference>
<dbReference type="SUPFAM" id="SSF53597">
    <property type="entry name" value="Dihydrofolate reductase-like"/>
    <property type="match status" value="1"/>
</dbReference>
<dbReference type="PANTHER" id="PTHR48069">
    <property type="entry name" value="DIHYDROFOLATE REDUCTASE"/>
    <property type="match status" value="1"/>
</dbReference>
<dbReference type="GO" id="GO:0050661">
    <property type="term" value="F:NADP binding"/>
    <property type="evidence" value="ECO:0007669"/>
    <property type="project" value="InterPro"/>
</dbReference>
<dbReference type="GO" id="GO:0046655">
    <property type="term" value="P:folic acid metabolic process"/>
    <property type="evidence" value="ECO:0007669"/>
    <property type="project" value="TreeGrafter"/>
</dbReference>
<sequence length="155" mass="17642">MTRPRLTAVVAMTPDRIIGRHGTLPWHLPEDLAFFKRTTSGYPIVMGRKTYESIGRPLPKRRNIVLTRDKTWSAPGVEVIHAPDELLGLSDLGGEVFIIGGAEIYAAFMDITDALLVSHVFERHEGDTRFPEFEERFPNATVVETHETFEVRRHF</sequence>
<evidence type="ECO:0000313" key="10">
    <source>
        <dbReference type="EMBL" id="QUE49434.1"/>
    </source>
</evidence>
<dbReference type="GO" id="GO:0046452">
    <property type="term" value="P:dihydrofolate metabolic process"/>
    <property type="evidence" value="ECO:0007669"/>
    <property type="project" value="TreeGrafter"/>
</dbReference>
<keyword evidence="6 8" id="KW-0560">Oxidoreductase</keyword>
<name>A0A975G5F0_9BACT</name>
<comment type="catalytic activity">
    <reaction evidence="8">
        <text>(6S)-5,6,7,8-tetrahydrofolate + NADP(+) = 7,8-dihydrofolate + NADPH + H(+)</text>
        <dbReference type="Rhea" id="RHEA:15009"/>
        <dbReference type="ChEBI" id="CHEBI:15378"/>
        <dbReference type="ChEBI" id="CHEBI:57451"/>
        <dbReference type="ChEBI" id="CHEBI:57453"/>
        <dbReference type="ChEBI" id="CHEBI:57783"/>
        <dbReference type="ChEBI" id="CHEBI:58349"/>
        <dbReference type="EC" id="1.5.1.3"/>
    </reaction>
</comment>
<dbReference type="Proteomes" id="UP000676169">
    <property type="component" value="Chromosome"/>
</dbReference>
<dbReference type="EMBL" id="CP073100">
    <property type="protein sequence ID" value="QUE49434.1"/>
    <property type="molecule type" value="Genomic_DNA"/>
</dbReference>
<evidence type="ECO:0000256" key="2">
    <source>
        <dbReference type="ARBA" id="ARBA00009539"/>
    </source>
</evidence>
<evidence type="ECO:0000256" key="7">
    <source>
        <dbReference type="ARBA" id="ARBA00025067"/>
    </source>
</evidence>
<protein>
    <recommendedName>
        <fullName evidence="3 8">Dihydrofolate reductase</fullName>
        <ecNumber evidence="3 8">1.5.1.3</ecNumber>
    </recommendedName>
</protein>
<dbReference type="GO" id="GO:0046654">
    <property type="term" value="P:tetrahydrofolate biosynthetic process"/>
    <property type="evidence" value="ECO:0007669"/>
    <property type="project" value="InterPro"/>
</dbReference>
<keyword evidence="5 8" id="KW-0521">NADP</keyword>
<dbReference type="GO" id="GO:0006730">
    <property type="term" value="P:one-carbon metabolic process"/>
    <property type="evidence" value="ECO:0007669"/>
    <property type="project" value="UniProtKB-KW"/>
</dbReference>
<dbReference type="PANTHER" id="PTHR48069:SF3">
    <property type="entry name" value="DIHYDROFOLATE REDUCTASE"/>
    <property type="match status" value="1"/>
</dbReference>
<dbReference type="AlphaFoldDB" id="A0A975G5F0"/>
<evidence type="ECO:0000256" key="3">
    <source>
        <dbReference type="ARBA" id="ARBA00012856"/>
    </source>
</evidence>
<dbReference type="CDD" id="cd00209">
    <property type="entry name" value="DHFR"/>
    <property type="match status" value="1"/>
</dbReference>
<evidence type="ECO:0000259" key="9">
    <source>
        <dbReference type="PROSITE" id="PS51330"/>
    </source>
</evidence>
<evidence type="ECO:0000256" key="8">
    <source>
        <dbReference type="PIRNR" id="PIRNR000194"/>
    </source>
</evidence>
<dbReference type="GO" id="GO:0004146">
    <property type="term" value="F:dihydrofolate reductase activity"/>
    <property type="evidence" value="ECO:0007669"/>
    <property type="project" value="UniProtKB-EC"/>
</dbReference>
<dbReference type="Gene3D" id="3.40.430.10">
    <property type="entry name" value="Dihydrofolate Reductase, subunit A"/>
    <property type="match status" value="1"/>
</dbReference>
<comment type="pathway">
    <text evidence="1 8">Cofactor biosynthesis; tetrahydrofolate biosynthesis; 5,6,7,8-tetrahydrofolate from 7,8-dihydrofolate: step 1/1.</text>
</comment>
<organism evidence="10 11">
    <name type="scientific">Luteolibacter ambystomatis</name>
    <dbReference type="NCBI Taxonomy" id="2824561"/>
    <lineage>
        <taxon>Bacteria</taxon>
        <taxon>Pseudomonadati</taxon>
        <taxon>Verrucomicrobiota</taxon>
        <taxon>Verrucomicrobiia</taxon>
        <taxon>Verrucomicrobiales</taxon>
        <taxon>Verrucomicrobiaceae</taxon>
        <taxon>Luteolibacter</taxon>
    </lineage>
</organism>
<evidence type="ECO:0000313" key="11">
    <source>
        <dbReference type="Proteomes" id="UP000676169"/>
    </source>
</evidence>
<feature type="domain" description="DHFR" evidence="9">
    <location>
        <begin position="5"/>
        <end position="155"/>
    </location>
</feature>
<dbReference type="GO" id="GO:0005829">
    <property type="term" value="C:cytosol"/>
    <property type="evidence" value="ECO:0007669"/>
    <property type="project" value="TreeGrafter"/>
</dbReference>
<dbReference type="RefSeq" id="WP_211629502.1">
    <property type="nucleotide sequence ID" value="NZ_CP073100.1"/>
</dbReference>
<dbReference type="PROSITE" id="PS51330">
    <property type="entry name" value="DHFR_2"/>
    <property type="match status" value="1"/>
</dbReference>